<dbReference type="AlphaFoldDB" id="E3IV25"/>
<dbReference type="InterPro" id="IPR024320">
    <property type="entry name" value="LPG_synthase_C"/>
</dbReference>
<evidence type="ECO:0000259" key="7">
    <source>
        <dbReference type="Pfam" id="PF09924"/>
    </source>
</evidence>
<proteinExistence type="predicted"/>
<name>E3IV25_PSEI1</name>
<dbReference type="STRING" id="298654.FraEuI1c_1995"/>
<dbReference type="Pfam" id="PF09924">
    <property type="entry name" value="LPG_synthase_C"/>
    <property type="match status" value="1"/>
</dbReference>
<reference evidence="8 9" key="1">
    <citation type="submission" date="2010-10" db="EMBL/GenBank/DDBJ databases">
        <title>Complete sequence of Frankia sp. EuI1c.</title>
        <authorList>
            <consortium name="US DOE Joint Genome Institute"/>
            <person name="Lucas S."/>
            <person name="Copeland A."/>
            <person name="Lapidus A."/>
            <person name="Cheng J.-F."/>
            <person name="Bruce D."/>
            <person name="Goodwin L."/>
            <person name="Pitluck S."/>
            <person name="Chertkov O."/>
            <person name="Detter J.C."/>
            <person name="Han C."/>
            <person name="Tapia R."/>
            <person name="Land M."/>
            <person name="Hauser L."/>
            <person name="Jeffries C."/>
            <person name="Kyrpides N."/>
            <person name="Ivanova N."/>
            <person name="Mikhailova N."/>
            <person name="Beauchemin N."/>
            <person name="Sen A."/>
            <person name="Sur S.A."/>
            <person name="Gtari M."/>
            <person name="Wall L."/>
            <person name="Tisa L."/>
            <person name="Woyke T."/>
        </authorList>
    </citation>
    <scope>NUCLEOTIDE SEQUENCE [LARGE SCALE GENOMIC DNA]</scope>
    <source>
        <strain evidence="9">DSM 45817 / CECT 9037 / EuI1c</strain>
    </source>
</reference>
<protein>
    <recommendedName>
        <fullName evidence="7">Phosphatidylglycerol lysyltransferase C-terminal domain-containing protein</fullName>
    </recommendedName>
</protein>
<dbReference type="InParanoid" id="E3IV25"/>
<dbReference type="Proteomes" id="UP000002484">
    <property type="component" value="Chromosome"/>
</dbReference>
<dbReference type="GO" id="GO:0005886">
    <property type="term" value="C:plasma membrane"/>
    <property type="evidence" value="ECO:0007669"/>
    <property type="project" value="UniProtKB-SubCell"/>
</dbReference>
<keyword evidence="9" id="KW-1185">Reference proteome</keyword>
<dbReference type="KEGG" id="fri:FraEuI1c_1995"/>
<gene>
    <name evidence="8" type="ordered locus">FraEuI1c_1995</name>
</gene>
<organism evidence="8 9">
    <name type="scientific">Pseudofrankia inefficax (strain DSM 45817 / CECT 9037 / DDB 130130 / EuI1c)</name>
    <name type="common">Frankia inefficax</name>
    <dbReference type="NCBI Taxonomy" id="298654"/>
    <lineage>
        <taxon>Bacteria</taxon>
        <taxon>Bacillati</taxon>
        <taxon>Actinomycetota</taxon>
        <taxon>Actinomycetes</taxon>
        <taxon>Frankiales</taxon>
        <taxon>Frankiaceae</taxon>
        <taxon>Pseudofrankia</taxon>
    </lineage>
</organism>
<dbReference type="PANTHER" id="PTHR34697:SF2">
    <property type="entry name" value="PHOSPHATIDYLGLYCEROL LYSYLTRANSFERASE"/>
    <property type="match status" value="1"/>
</dbReference>
<dbReference type="eggNOG" id="COG2898">
    <property type="taxonomic scope" value="Bacteria"/>
</dbReference>
<sequence precursor="true">MVDIHVTPGTRSKASFERWGADGVVDVDAQLPGATLPRIQGGRTLAAGRRQRERVRRLAALGAVAVAALDVATALLPAPRGRLVALVDVVPVELPQTAGAALVLVAAALCLLGRGLRRGQRLALLGTEAALVGSAALHLLRGLQVEVAVVNLLVAGLLWWQRAAFPVRPNAATVRRALVLAGSGAVVTMVAALGFVWAVGGHQHPGESARGVVERLAGDDHAPLPAGTFVTPALTSAGLAILILVGWLVLSPRLPVPRSQSAHLADRERARAVVAAYGGDTLAYFALRDDKQWMFSGGSVVAFAVRNGVCLVSPDPIGPVADREQVWADFSDYAERNGWSLAVVGASRDWLPRYEEIGLRPVYLGDEAILDCEAFTLEGRTMKSLRGAHNRLTKAGCTVSFHDPARLDPDLAAALTKLAGDTRHGDAERGFSMTLSRLFDPLDTGLLLTVAHDPAGAALGFIQWVPSSDIDGWSLDVMRRCADPDTPNGVTDFMVIATAIHLRERGEHGLGLNFAILRAILADESPGRGTALLQNALHRLSEHAQIESLWHFNEKYRPEWRPRYVLLDAVEHSAIQGLTIAEAEGVDEIPVIGRFLSGGSGP</sequence>
<dbReference type="HOGENOM" id="CLU_008255_7_3_11"/>
<evidence type="ECO:0000256" key="1">
    <source>
        <dbReference type="ARBA" id="ARBA00004651"/>
    </source>
</evidence>
<dbReference type="PANTHER" id="PTHR34697">
    <property type="entry name" value="PHOSPHATIDYLGLYCEROL LYSYLTRANSFERASE"/>
    <property type="match status" value="1"/>
</dbReference>
<keyword evidence="3 6" id="KW-0812">Transmembrane</keyword>
<keyword evidence="2" id="KW-1003">Cell membrane</keyword>
<keyword evidence="5 6" id="KW-0472">Membrane</keyword>
<accession>E3IV25</accession>
<evidence type="ECO:0000313" key="9">
    <source>
        <dbReference type="Proteomes" id="UP000002484"/>
    </source>
</evidence>
<evidence type="ECO:0000256" key="4">
    <source>
        <dbReference type="ARBA" id="ARBA00022989"/>
    </source>
</evidence>
<feature type="domain" description="Phosphatidylglycerol lysyltransferase C-terminal" evidence="7">
    <location>
        <begin position="271"/>
        <end position="566"/>
    </location>
</feature>
<dbReference type="InterPro" id="IPR051211">
    <property type="entry name" value="PG_lysyltransferase"/>
</dbReference>
<feature type="transmembrane region" description="Helical" evidence="6">
    <location>
        <begin position="229"/>
        <end position="250"/>
    </location>
</feature>
<evidence type="ECO:0000256" key="6">
    <source>
        <dbReference type="SAM" id="Phobius"/>
    </source>
</evidence>
<feature type="transmembrane region" description="Helical" evidence="6">
    <location>
        <begin position="177"/>
        <end position="199"/>
    </location>
</feature>
<evidence type="ECO:0000256" key="2">
    <source>
        <dbReference type="ARBA" id="ARBA00022475"/>
    </source>
</evidence>
<feature type="transmembrane region" description="Helical" evidence="6">
    <location>
        <begin position="98"/>
        <end position="115"/>
    </location>
</feature>
<dbReference type="GO" id="GO:0055091">
    <property type="term" value="P:phospholipid homeostasis"/>
    <property type="evidence" value="ECO:0007669"/>
    <property type="project" value="TreeGrafter"/>
</dbReference>
<feature type="transmembrane region" description="Helical" evidence="6">
    <location>
        <begin position="58"/>
        <end position="78"/>
    </location>
</feature>
<dbReference type="GO" id="GO:0016755">
    <property type="term" value="F:aminoacyltransferase activity"/>
    <property type="evidence" value="ECO:0007669"/>
    <property type="project" value="TreeGrafter"/>
</dbReference>
<comment type="subcellular location">
    <subcellularLocation>
        <location evidence="1">Cell membrane</location>
        <topology evidence="1">Multi-pass membrane protein</topology>
    </subcellularLocation>
</comment>
<dbReference type="EMBL" id="CP002299">
    <property type="protein sequence ID" value="ADP80045.1"/>
    <property type="molecule type" value="Genomic_DNA"/>
</dbReference>
<evidence type="ECO:0000256" key="3">
    <source>
        <dbReference type="ARBA" id="ARBA00022692"/>
    </source>
</evidence>
<keyword evidence="4 6" id="KW-1133">Transmembrane helix</keyword>
<evidence type="ECO:0000256" key="5">
    <source>
        <dbReference type="ARBA" id="ARBA00023136"/>
    </source>
</evidence>
<evidence type="ECO:0000313" key="8">
    <source>
        <dbReference type="EMBL" id="ADP80045.1"/>
    </source>
</evidence>